<dbReference type="InterPro" id="IPR050523">
    <property type="entry name" value="AKR_Detox_Biosynth"/>
</dbReference>
<name>A0ABT4B7G5_9ACTN</name>
<dbReference type="Gene3D" id="3.20.20.100">
    <property type="entry name" value="NADP-dependent oxidoreductase domain"/>
    <property type="match status" value="1"/>
</dbReference>
<dbReference type="Proteomes" id="UP001151002">
    <property type="component" value="Unassembled WGS sequence"/>
</dbReference>
<dbReference type="SUPFAM" id="SSF51430">
    <property type="entry name" value="NAD(P)-linked oxidoreductase"/>
    <property type="match status" value="1"/>
</dbReference>
<evidence type="ECO:0000313" key="5">
    <source>
        <dbReference type="Proteomes" id="UP001151002"/>
    </source>
</evidence>
<keyword evidence="5" id="KW-1185">Reference proteome</keyword>
<accession>A0ABT4B7G5</accession>
<comment type="caution">
    <text evidence="4">The sequence shown here is derived from an EMBL/GenBank/DDBJ whole genome shotgun (WGS) entry which is preliminary data.</text>
</comment>
<dbReference type="InterPro" id="IPR020471">
    <property type="entry name" value="AKR"/>
</dbReference>
<dbReference type="PANTHER" id="PTHR43364:SF4">
    <property type="entry name" value="NAD(P)-LINKED OXIDOREDUCTASE SUPERFAMILY PROTEIN"/>
    <property type="match status" value="1"/>
</dbReference>
<organism evidence="4 5">
    <name type="scientific">Paractinoplanes pyxinae</name>
    <dbReference type="NCBI Taxonomy" id="2997416"/>
    <lineage>
        <taxon>Bacteria</taxon>
        <taxon>Bacillati</taxon>
        <taxon>Actinomycetota</taxon>
        <taxon>Actinomycetes</taxon>
        <taxon>Micromonosporales</taxon>
        <taxon>Micromonosporaceae</taxon>
        <taxon>Paractinoplanes</taxon>
    </lineage>
</organism>
<feature type="domain" description="NADP-dependent oxidoreductase" evidence="3">
    <location>
        <begin position="18"/>
        <end position="305"/>
    </location>
</feature>
<evidence type="ECO:0000313" key="4">
    <source>
        <dbReference type="EMBL" id="MCY1142411.1"/>
    </source>
</evidence>
<evidence type="ECO:0000256" key="1">
    <source>
        <dbReference type="ARBA" id="ARBA00023002"/>
    </source>
</evidence>
<dbReference type="Pfam" id="PF00248">
    <property type="entry name" value="Aldo_ket_red"/>
    <property type="match status" value="1"/>
</dbReference>
<evidence type="ECO:0000259" key="3">
    <source>
        <dbReference type="Pfam" id="PF00248"/>
    </source>
</evidence>
<dbReference type="InterPro" id="IPR036812">
    <property type="entry name" value="NAD(P)_OxRdtase_dom_sf"/>
</dbReference>
<dbReference type="InterPro" id="IPR023210">
    <property type="entry name" value="NADP_OxRdtase_dom"/>
</dbReference>
<dbReference type="PRINTS" id="PR00069">
    <property type="entry name" value="ALDKETRDTASE"/>
</dbReference>
<sequence>MHHRTLGRTGIQVSPYALGALMFATSMGNTPEESGRLLHRALDAGINFIDTADAYADSEDVVGRALAGRRDEVVLATKFGRPTGPGVNQQGASRRWIVSAVEASLRRLRTDYIDLYQLHRPDPATDVEETLAALTDLISSGKVRAIGASGSTAASIVDAQWVAERRGLARFHTEQPVYSLLNRGIEREVLPTLQRFGMGTLVWGPLGQGLLTGRVRKDQGNDLKRGGLLRHVSDESRLDVVEKLIPLAAEAGLPLSHLAMAFTVAHPGVTSALIGVRTEQHLDALIDGLDVTLADDVLDRIDEIVPPGADIGQLDQAVQPPPLQDPGLRRRPWASRAVTERKPAA</sequence>
<proteinExistence type="predicted"/>
<reference evidence="4" key="1">
    <citation type="submission" date="2022-11" db="EMBL/GenBank/DDBJ databases">
        <authorList>
            <person name="Somphong A."/>
            <person name="Phongsopitanun W."/>
        </authorList>
    </citation>
    <scope>NUCLEOTIDE SEQUENCE</scope>
    <source>
        <strain evidence="4">Pm04-4</strain>
    </source>
</reference>
<evidence type="ECO:0000256" key="2">
    <source>
        <dbReference type="SAM" id="MobiDB-lite"/>
    </source>
</evidence>
<feature type="region of interest" description="Disordered" evidence="2">
    <location>
        <begin position="309"/>
        <end position="345"/>
    </location>
</feature>
<protein>
    <submittedName>
        <fullName evidence="4">Aldo/keto reductase</fullName>
    </submittedName>
</protein>
<keyword evidence="1" id="KW-0560">Oxidoreductase</keyword>
<dbReference type="EMBL" id="JAPNTZ010000011">
    <property type="protein sequence ID" value="MCY1142411.1"/>
    <property type="molecule type" value="Genomic_DNA"/>
</dbReference>
<gene>
    <name evidence="4" type="ORF">OWR29_30810</name>
</gene>
<dbReference type="PANTHER" id="PTHR43364">
    <property type="entry name" value="NADH-SPECIFIC METHYLGLYOXAL REDUCTASE-RELATED"/>
    <property type="match status" value="1"/>
</dbReference>
<dbReference type="RefSeq" id="WP_267566866.1">
    <property type="nucleotide sequence ID" value="NZ_JAPNTZ010000011.1"/>
</dbReference>